<keyword evidence="3" id="KW-1185">Reference proteome</keyword>
<protein>
    <submittedName>
        <fullName evidence="2">5'(3')-deoxyribonucleotidase</fullName>
    </submittedName>
</protein>
<name>A0A288QLY6_9LACO</name>
<dbReference type="InterPro" id="IPR036412">
    <property type="entry name" value="HAD-like_sf"/>
</dbReference>
<dbReference type="SUPFAM" id="SSF56784">
    <property type="entry name" value="HAD-like"/>
    <property type="match status" value="1"/>
</dbReference>
<dbReference type="AlphaFoldDB" id="A0A288QLY6"/>
<sequence length="201" mass="23002">MHKPKLFLDMDNTLVDTLTVLNANVAHVDEFGVAKPDQIPHIFRNLPPYPGAIAGIQALAQDWELYILSTAPWHNESSWSDKIAWLNHYFGNDVDSPFYKRVIMTHEKGFARVNGGILLDDRPYHGAAEWDDEAHGSIWMQYGHDERLTWDKELVPFLHAVARTFANDGGTEREALLKANGTFNYDLYGAQDSFKQENWEK</sequence>
<comment type="caution">
    <text evidence="2">The sequence shown here is derived from an EMBL/GenBank/DDBJ whole genome shotgun (WGS) entry which is preliminary data.</text>
</comment>
<dbReference type="GeneID" id="94545734"/>
<dbReference type="GO" id="GO:0009223">
    <property type="term" value="P:pyrimidine deoxyribonucleotide catabolic process"/>
    <property type="evidence" value="ECO:0007669"/>
    <property type="project" value="TreeGrafter"/>
</dbReference>
<comment type="similarity">
    <text evidence="1">Belongs to the 5'(3')-deoxyribonucleotidase family.</text>
</comment>
<dbReference type="Pfam" id="PF06941">
    <property type="entry name" value="NT5C"/>
    <property type="match status" value="1"/>
</dbReference>
<evidence type="ECO:0000313" key="2">
    <source>
        <dbReference type="EMBL" id="RDL11740.1"/>
    </source>
</evidence>
<proteinExistence type="inferred from homology"/>
<dbReference type="PANTHER" id="PTHR16504:SF4">
    <property type="entry name" value="5'(3')-DEOXYRIBONUCLEOTIDASE"/>
    <property type="match status" value="1"/>
</dbReference>
<evidence type="ECO:0000256" key="1">
    <source>
        <dbReference type="ARBA" id="ARBA00009589"/>
    </source>
</evidence>
<dbReference type="EMBL" id="QRAS01000001">
    <property type="protein sequence ID" value="RDL11740.1"/>
    <property type="molecule type" value="Genomic_DNA"/>
</dbReference>
<evidence type="ECO:0000313" key="3">
    <source>
        <dbReference type="Proteomes" id="UP000254912"/>
    </source>
</evidence>
<dbReference type="Gene3D" id="3.40.50.1000">
    <property type="entry name" value="HAD superfamily/HAD-like"/>
    <property type="match status" value="1"/>
</dbReference>
<gene>
    <name evidence="2" type="ORF">DFP99_0158</name>
</gene>
<organism evidence="2 3">
    <name type="scientific">Weissella soli</name>
    <dbReference type="NCBI Taxonomy" id="155866"/>
    <lineage>
        <taxon>Bacteria</taxon>
        <taxon>Bacillati</taxon>
        <taxon>Bacillota</taxon>
        <taxon>Bacilli</taxon>
        <taxon>Lactobacillales</taxon>
        <taxon>Lactobacillaceae</taxon>
        <taxon>Weissella</taxon>
    </lineage>
</organism>
<dbReference type="InterPro" id="IPR010708">
    <property type="entry name" value="5'(3')-deoxyribonucleotidase"/>
</dbReference>
<dbReference type="KEGG" id="wso:WSWS_00529"/>
<dbReference type="PANTHER" id="PTHR16504">
    <property type="entry name" value="5'(3')-DEOXYRIBONUCLEOTIDASE"/>
    <property type="match status" value="1"/>
</dbReference>
<dbReference type="RefSeq" id="WP_070229812.1">
    <property type="nucleotide sequence ID" value="NZ_BJYO01000002.1"/>
</dbReference>
<dbReference type="InterPro" id="IPR023214">
    <property type="entry name" value="HAD_sf"/>
</dbReference>
<reference evidence="2 3" key="1">
    <citation type="submission" date="2018-07" db="EMBL/GenBank/DDBJ databases">
        <title>Genomic Encyclopedia of Type Strains, Phase III (KMG-III): the genomes of soil and plant-associated and newly described type strains.</title>
        <authorList>
            <person name="Whitman W."/>
        </authorList>
    </citation>
    <scope>NUCLEOTIDE SEQUENCE [LARGE SCALE GENOMIC DNA]</scope>
    <source>
        <strain evidence="2 3">CECT 7031</strain>
    </source>
</reference>
<accession>A0A288QLY6</accession>
<dbReference type="GO" id="GO:0008253">
    <property type="term" value="F:5'-nucleotidase activity"/>
    <property type="evidence" value="ECO:0007669"/>
    <property type="project" value="InterPro"/>
</dbReference>
<dbReference type="Proteomes" id="UP000254912">
    <property type="component" value="Unassembled WGS sequence"/>
</dbReference>